<organism evidence="14 15">
    <name type="scientific">Sinimarinibacterium thermocellulolyticum</name>
    <dbReference type="NCBI Taxonomy" id="3170016"/>
    <lineage>
        <taxon>Bacteria</taxon>
        <taxon>Pseudomonadati</taxon>
        <taxon>Pseudomonadota</taxon>
        <taxon>Gammaproteobacteria</taxon>
        <taxon>Nevskiales</taxon>
        <taxon>Nevskiaceae</taxon>
        <taxon>Sinimarinibacterium</taxon>
    </lineage>
</organism>
<dbReference type="SUPFAM" id="SSF55846">
    <property type="entry name" value="N-acetylmuramoyl-L-alanine amidase-like"/>
    <property type="match status" value="1"/>
</dbReference>
<keyword evidence="7" id="KW-0479">Metal-binding</keyword>
<comment type="cofactor">
    <cofactor evidence="2">
        <name>Zn(2+)</name>
        <dbReference type="ChEBI" id="CHEBI:29105"/>
    </cofactor>
</comment>
<evidence type="ECO:0000256" key="6">
    <source>
        <dbReference type="ARBA" id="ARBA00022490"/>
    </source>
</evidence>
<dbReference type="PANTHER" id="PTHR30417">
    <property type="entry name" value="N-ACETYLMURAMOYL-L-ALANINE AMIDASE AMID"/>
    <property type="match status" value="1"/>
</dbReference>
<evidence type="ECO:0000256" key="7">
    <source>
        <dbReference type="ARBA" id="ARBA00022723"/>
    </source>
</evidence>
<dbReference type="EMBL" id="JBEPIJ010000002">
    <property type="protein sequence ID" value="MES0872913.1"/>
    <property type="molecule type" value="Genomic_DNA"/>
</dbReference>
<gene>
    <name evidence="14" type="primary">ampD</name>
    <name evidence="14" type="ORF">ABSH63_02625</name>
</gene>
<comment type="catalytic activity">
    <reaction evidence="1">
        <text>Hydrolyzes the link between N-acetylmuramoyl residues and L-amino acid residues in certain cell-wall glycopeptides.</text>
        <dbReference type="EC" id="3.5.1.28"/>
    </reaction>
</comment>
<keyword evidence="15" id="KW-1185">Reference proteome</keyword>
<evidence type="ECO:0000259" key="13">
    <source>
        <dbReference type="SMART" id="SM00644"/>
    </source>
</evidence>
<evidence type="ECO:0000256" key="3">
    <source>
        <dbReference type="ARBA" id="ARBA00004496"/>
    </source>
</evidence>
<evidence type="ECO:0000256" key="2">
    <source>
        <dbReference type="ARBA" id="ARBA00001947"/>
    </source>
</evidence>
<comment type="similarity">
    <text evidence="4">Belongs to the N-acetylmuramoyl-L-alanine amidase 2 family.</text>
</comment>
<evidence type="ECO:0000256" key="11">
    <source>
        <dbReference type="ARBA" id="ARBA00039257"/>
    </source>
</evidence>
<keyword evidence="8 14" id="KW-0378">Hydrolase</keyword>
<evidence type="ECO:0000313" key="14">
    <source>
        <dbReference type="EMBL" id="MES0872913.1"/>
    </source>
</evidence>
<feature type="domain" description="N-acetylmuramoyl-L-alanine amidase" evidence="13">
    <location>
        <begin position="29"/>
        <end position="180"/>
    </location>
</feature>
<comment type="caution">
    <text evidence="14">The sequence shown here is derived from an EMBL/GenBank/DDBJ whole genome shotgun (WGS) entry which is preliminary data.</text>
</comment>
<name>A0ABV2A6T9_9GAMM</name>
<dbReference type="Gene3D" id="3.40.80.10">
    <property type="entry name" value="Peptidoglycan recognition protein-like"/>
    <property type="match status" value="1"/>
</dbReference>
<sequence length="193" mass="21372">MSAKTRATGKGSAAIVGEGWLAGARRLPSPNCDARPPRERISLLVIHGISLPPGVFGGPWIDALFRNRLDASAHPYFAEIASLRVSAHLLIRRDGRLTQYVPFSRRAWHAGVSRFGGRERCNDFSIGIELEGTDTQPYTTRQYRRLARVIAQIRARYPAITPSRIVGHSDIAPGRKTDPGPSFDWQRLHALLA</sequence>
<protein>
    <recommendedName>
        <fullName evidence="11">1,6-anhydro-N-acetylmuramyl-L-alanine amidase AmpD</fullName>
        <ecNumber evidence="5">3.5.1.28</ecNumber>
    </recommendedName>
    <alternativeName>
        <fullName evidence="12">N-acetylmuramoyl-L-alanine amidase</fullName>
    </alternativeName>
</protein>
<proteinExistence type="inferred from homology"/>
<keyword evidence="6" id="KW-0963">Cytoplasm</keyword>
<comment type="subcellular location">
    <subcellularLocation>
        <location evidence="3">Cytoplasm</location>
    </subcellularLocation>
</comment>
<dbReference type="CDD" id="cd06583">
    <property type="entry name" value="PGRP"/>
    <property type="match status" value="1"/>
</dbReference>
<dbReference type="PANTHER" id="PTHR30417:SF4">
    <property type="entry name" value="1,6-ANHYDRO-N-ACETYLMURAMYL-L-ALANINE AMIDASE AMPD"/>
    <property type="match status" value="1"/>
</dbReference>
<reference evidence="14 15" key="1">
    <citation type="submission" date="2024-06" db="EMBL/GenBank/DDBJ databases">
        <authorList>
            <person name="Li Z."/>
            <person name="Jiang Y."/>
        </authorList>
    </citation>
    <scope>NUCLEOTIDE SEQUENCE [LARGE SCALE GENOMIC DNA]</scope>
    <source>
        <strain evidence="14 15">HSW-8</strain>
    </source>
</reference>
<evidence type="ECO:0000256" key="9">
    <source>
        <dbReference type="ARBA" id="ARBA00022833"/>
    </source>
</evidence>
<dbReference type="SMART" id="SM00644">
    <property type="entry name" value="Ami_2"/>
    <property type="match status" value="1"/>
</dbReference>
<evidence type="ECO:0000256" key="10">
    <source>
        <dbReference type="ARBA" id="ARBA00023316"/>
    </source>
</evidence>
<dbReference type="InterPro" id="IPR051206">
    <property type="entry name" value="NAMLAA_amidase_2"/>
</dbReference>
<dbReference type="InterPro" id="IPR036505">
    <property type="entry name" value="Amidase/PGRP_sf"/>
</dbReference>
<dbReference type="Pfam" id="PF01510">
    <property type="entry name" value="Amidase_2"/>
    <property type="match status" value="1"/>
</dbReference>
<keyword evidence="9" id="KW-0862">Zinc</keyword>
<evidence type="ECO:0000256" key="4">
    <source>
        <dbReference type="ARBA" id="ARBA00007553"/>
    </source>
</evidence>
<dbReference type="GO" id="GO:0008745">
    <property type="term" value="F:N-acetylmuramoyl-L-alanine amidase activity"/>
    <property type="evidence" value="ECO:0007669"/>
    <property type="project" value="UniProtKB-EC"/>
</dbReference>
<accession>A0ABV2A6T9</accession>
<dbReference type="RefSeq" id="WP_352887198.1">
    <property type="nucleotide sequence ID" value="NZ_JBEPIJ010000002.1"/>
</dbReference>
<evidence type="ECO:0000256" key="5">
    <source>
        <dbReference type="ARBA" id="ARBA00011901"/>
    </source>
</evidence>
<dbReference type="NCBIfam" id="NF008758">
    <property type="entry name" value="PRK11789.1"/>
    <property type="match status" value="1"/>
</dbReference>
<keyword evidence="10" id="KW-0961">Cell wall biogenesis/degradation</keyword>
<evidence type="ECO:0000256" key="8">
    <source>
        <dbReference type="ARBA" id="ARBA00022801"/>
    </source>
</evidence>
<dbReference type="EC" id="3.5.1.28" evidence="5"/>
<evidence type="ECO:0000313" key="15">
    <source>
        <dbReference type="Proteomes" id="UP001465331"/>
    </source>
</evidence>
<evidence type="ECO:0000256" key="1">
    <source>
        <dbReference type="ARBA" id="ARBA00001561"/>
    </source>
</evidence>
<dbReference type="Proteomes" id="UP001465331">
    <property type="component" value="Unassembled WGS sequence"/>
</dbReference>
<evidence type="ECO:0000256" key="12">
    <source>
        <dbReference type="ARBA" id="ARBA00042615"/>
    </source>
</evidence>
<dbReference type="InterPro" id="IPR002502">
    <property type="entry name" value="Amidase_domain"/>
</dbReference>